<feature type="compositionally biased region" description="Basic residues" evidence="1">
    <location>
        <begin position="1"/>
        <end position="13"/>
    </location>
</feature>
<feature type="transmembrane region" description="Helical" evidence="2">
    <location>
        <begin position="115"/>
        <end position="132"/>
    </location>
</feature>
<evidence type="ECO:0000313" key="4">
    <source>
        <dbReference type="Proteomes" id="UP000789390"/>
    </source>
</evidence>
<keyword evidence="2" id="KW-1133">Transmembrane helix</keyword>
<sequence>MNFFSRKKTPKKQNIRDVSQRVRREQHENTPFSSVYKQIIQDSMDSTVAPLLSDNSGTSEQVILNETENIMEQSLPYDNDTLLQSQPPIDSGTFEIQHETVTQPDTVTFKTKKNVATGLFLVVLFYVCYKFLRLLMGVLVSWEFLWAILLLVVGFAGGYLYLLISTIIGSSGSLQKLREKFDAAITEGAETAQKAYQETMENCVSLDTCLQDAKKAYGQFLTENNIMPSQLTPLNTEEMRQHICDAFAKAVSNEIMRLNSRRLERSDIMPVLRMLRENHKSKFKYFELEPRKIAHIAS</sequence>
<evidence type="ECO:0000313" key="3">
    <source>
        <dbReference type="EMBL" id="CAH0111609.1"/>
    </source>
</evidence>
<evidence type="ECO:0000256" key="2">
    <source>
        <dbReference type="SAM" id="Phobius"/>
    </source>
</evidence>
<name>A0A8J2RYT1_9CRUS</name>
<reference evidence="3" key="1">
    <citation type="submission" date="2021-11" db="EMBL/GenBank/DDBJ databases">
        <authorList>
            <person name="Schell T."/>
        </authorList>
    </citation>
    <scope>NUCLEOTIDE SEQUENCE</scope>
    <source>
        <strain evidence="3">M5</strain>
    </source>
</reference>
<keyword evidence="2" id="KW-0472">Membrane</keyword>
<protein>
    <submittedName>
        <fullName evidence="3">Uncharacterized protein</fullName>
    </submittedName>
</protein>
<keyword evidence="4" id="KW-1185">Reference proteome</keyword>
<comment type="caution">
    <text evidence="3">The sequence shown here is derived from an EMBL/GenBank/DDBJ whole genome shotgun (WGS) entry which is preliminary data.</text>
</comment>
<dbReference type="OrthoDB" id="6352995at2759"/>
<feature type="region of interest" description="Disordered" evidence="1">
    <location>
        <begin position="1"/>
        <end position="30"/>
    </location>
</feature>
<gene>
    <name evidence="3" type="ORF">DGAL_LOCUS15257</name>
</gene>
<feature type="transmembrane region" description="Helical" evidence="2">
    <location>
        <begin position="144"/>
        <end position="168"/>
    </location>
</feature>
<feature type="compositionally biased region" description="Basic and acidic residues" evidence="1">
    <location>
        <begin position="14"/>
        <end position="28"/>
    </location>
</feature>
<evidence type="ECO:0000256" key="1">
    <source>
        <dbReference type="SAM" id="MobiDB-lite"/>
    </source>
</evidence>
<accession>A0A8J2RYT1</accession>
<dbReference type="AlphaFoldDB" id="A0A8J2RYT1"/>
<keyword evidence="2" id="KW-0812">Transmembrane</keyword>
<organism evidence="3 4">
    <name type="scientific">Daphnia galeata</name>
    <dbReference type="NCBI Taxonomy" id="27404"/>
    <lineage>
        <taxon>Eukaryota</taxon>
        <taxon>Metazoa</taxon>
        <taxon>Ecdysozoa</taxon>
        <taxon>Arthropoda</taxon>
        <taxon>Crustacea</taxon>
        <taxon>Branchiopoda</taxon>
        <taxon>Diplostraca</taxon>
        <taxon>Cladocera</taxon>
        <taxon>Anomopoda</taxon>
        <taxon>Daphniidae</taxon>
        <taxon>Daphnia</taxon>
    </lineage>
</organism>
<proteinExistence type="predicted"/>
<dbReference type="EMBL" id="CAKKLH010000314">
    <property type="protein sequence ID" value="CAH0111609.1"/>
    <property type="molecule type" value="Genomic_DNA"/>
</dbReference>
<dbReference type="Proteomes" id="UP000789390">
    <property type="component" value="Unassembled WGS sequence"/>
</dbReference>